<dbReference type="Pfam" id="PF00106">
    <property type="entry name" value="adh_short"/>
    <property type="match status" value="1"/>
</dbReference>
<dbReference type="SMART" id="SM00822">
    <property type="entry name" value="PKS_KR"/>
    <property type="match status" value="1"/>
</dbReference>
<dbReference type="RefSeq" id="WP_306743578.1">
    <property type="nucleotide sequence ID" value="NZ_NSDM01000001.1"/>
</dbReference>
<dbReference type="PRINTS" id="PR00080">
    <property type="entry name" value="SDRFAMILY"/>
</dbReference>
<keyword evidence="2" id="KW-0560">Oxidoreductase</keyword>
<dbReference type="PROSITE" id="PS00061">
    <property type="entry name" value="ADH_SHORT"/>
    <property type="match status" value="1"/>
</dbReference>
<accession>A0ABU0WTL7</accession>
<evidence type="ECO:0000256" key="1">
    <source>
        <dbReference type="ARBA" id="ARBA00006484"/>
    </source>
</evidence>
<evidence type="ECO:0000259" key="4">
    <source>
        <dbReference type="SMART" id="SM00822"/>
    </source>
</evidence>
<dbReference type="InterPro" id="IPR057326">
    <property type="entry name" value="KR_dom"/>
</dbReference>
<comment type="caution">
    <text evidence="5">The sequence shown here is derived from an EMBL/GenBank/DDBJ whole genome shotgun (WGS) entry which is preliminary data.</text>
</comment>
<evidence type="ECO:0000256" key="2">
    <source>
        <dbReference type="ARBA" id="ARBA00023002"/>
    </source>
</evidence>
<dbReference type="InterPro" id="IPR036291">
    <property type="entry name" value="NAD(P)-bd_dom_sf"/>
</dbReference>
<dbReference type="Gene3D" id="3.40.50.720">
    <property type="entry name" value="NAD(P)-binding Rossmann-like Domain"/>
    <property type="match status" value="1"/>
</dbReference>
<dbReference type="PANTHER" id="PTHR44196">
    <property type="entry name" value="DEHYDROGENASE/REDUCTASE SDR FAMILY MEMBER 7B"/>
    <property type="match status" value="1"/>
</dbReference>
<dbReference type="InterPro" id="IPR002347">
    <property type="entry name" value="SDR_fam"/>
</dbReference>
<evidence type="ECO:0000256" key="3">
    <source>
        <dbReference type="RuleBase" id="RU000363"/>
    </source>
</evidence>
<organism evidence="5 6">
    <name type="scientific">Saccharothrix yanglingensis</name>
    <dbReference type="NCBI Taxonomy" id="659496"/>
    <lineage>
        <taxon>Bacteria</taxon>
        <taxon>Bacillati</taxon>
        <taxon>Actinomycetota</taxon>
        <taxon>Actinomycetes</taxon>
        <taxon>Pseudonocardiales</taxon>
        <taxon>Pseudonocardiaceae</taxon>
        <taxon>Saccharothrix</taxon>
    </lineage>
</organism>
<name>A0ABU0WTL7_9PSEU</name>
<dbReference type="EMBL" id="NSDM01000001">
    <property type="protein sequence ID" value="MDQ2582479.1"/>
    <property type="molecule type" value="Genomic_DNA"/>
</dbReference>
<evidence type="ECO:0000313" key="6">
    <source>
        <dbReference type="Proteomes" id="UP001225605"/>
    </source>
</evidence>
<dbReference type="SUPFAM" id="SSF51735">
    <property type="entry name" value="NAD(P)-binding Rossmann-fold domains"/>
    <property type="match status" value="1"/>
</dbReference>
<dbReference type="Proteomes" id="UP001225605">
    <property type="component" value="Unassembled WGS sequence"/>
</dbReference>
<evidence type="ECO:0000313" key="5">
    <source>
        <dbReference type="EMBL" id="MDQ2582479.1"/>
    </source>
</evidence>
<dbReference type="InterPro" id="IPR020904">
    <property type="entry name" value="Sc_DH/Rdtase_CS"/>
</dbReference>
<protein>
    <submittedName>
        <fullName evidence="5">Oxidoreductase</fullName>
    </submittedName>
</protein>
<keyword evidence="6" id="KW-1185">Reference proteome</keyword>
<gene>
    <name evidence="5" type="ORF">CKY47_00445</name>
</gene>
<dbReference type="PRINTS" id="PR00081">
    <property type="entry name" value="GDHRDH"/>
</dbReference>
<comment type="similarity">
    <text evidence="1 3">Belongs to the short-chain dehydrogenases/reductases (SDR) family.</text>
</comment>
<dbReference type="PANTHER" id="PTHR44196:SF1">
    <property type="entry name" value="DEHYDROGENASE_REDUCTASE SDR FAMILY MEMBER 7B"/>
    <property type="match status" value="1"/>
</dbReference>
<proteinExistence type="inferred from homology"/>
<feature type="domain" description="Ketoreductase" evidence="4">
    <location>
        <begin position="6"/>
        <end position="181"/>
    </location>
</feature>
<reference evidence="5 6" key="1">
    <citation type="submission" date="2017-06" db="EMBL/GenBank/DDBJ databases">
        <title>Cultured bacterium strain Saccharothrix yanglingensis Hhs.015.</title>
        <authorList>
            <person name="Xia Y."/>
        </authorList>
    </citation>
    <scope>NUCLEOTIDE SEQUENCE [LARGE SCALE GENOMIC DNA]</scope>
    <source>
        <strain evidence="5 6">Hhs.015</strain>
    </source>
</reference>
<sequence>MHVRGTTALVTGATGGLGQAIARALADRGARLVLTGRRVAELERVADATGGRVVAADLADPADVARLVEEAGEVDVLVANAALPANGALLDFTPEQVRRALAVNLEAPIALTHALVPGMVARGRGHVVHIGSLAGKVASGHSSLYNASKFGLRGFALGIREDLRGTGVGVSVVEPGMVRDAGMFADAGGVPPKGVRTVSPAQVAEAVLDAVEKDLAEVAVAPPELRFAATLGGAFPTFSSWLQRRMATDEMQRRMAEPNRAKR</sequence>